<reference evidence="1 2" key="1">
    <citation type="journal article" date="2018" name="PLoS ONE">
        <title>The draft genome of Kipferlia bialata reveals reductive genome evolution in fornicate parasites.</title>
        <authorList>
            <person name="Tanifuji G."/>
            <person name="Takabayashi S."/>
            <person name="Kume K."/>
            <person name="Takagi M."/>
            <person name="Nakayama T."/>
            <person name="Kamikawa R."/>
            <person name="Inagaki Y."/>
            <person name="Hashimoto T."/>
        </authorList>
    </citation>
    <scope>NUCLEOTIDE SEQUENCE [LARGE SCALE GENOMIC DNA]</scope>
    <source>
        <strain evidence="1">NY0173</strain>
    </source>
</reference>
<evidence type="ECO:0000313" key="1">
    <source>
        <dbReference type="EMBL" id="GCA62824.1"/>
    </source>
</evidence>
<evidence type="ECO:0000313" key="2">
    <source>
        <dbReference type="Proteomes" id="UP000265618"/>
    </source>
</evidence>
<proteinExistence type="predicted"/>
<protein>
    <submittedName>
        <fullName evidence="1">Uncharacterized protein</fullName>
    </submittedName>
</protein>
<gene>
    <name evidence="1" type="ORF">KIPB_006043</name>
</gene>
<organism evidence="1 2">
    <name type="scientific">Kipferlia bialata</name>
    <dbReference type="NCBI Taxonomy" id="797122"/>
    <lineage>
        <taxon>Eukaryota</taxon>
        <taxon>Metamonada</taxon>
        <taxon>Carpediemonas-like organisms</taxon>
        <taxon>Kipferlia</taxon>
    </lineage>
</organism>
<sequence length="37" mass="3955">VDGETGAAKESEEYLDEMLPVQVSVNAFAVDLLGFNP</sequence>
<comment type="caution">
    <text evidence="1">The sequence shown here is derived from an EMBL/GenBank/DDBJ whole genome shotgun (WGS) entry which is preliminary data.</text>
</comment>
<dbReference type="Proteomes" id="UP000265618">
    <property type="component" value="Unassembled WGS sequence"/>
</dbReference>
<dbReference type="EMBL" id="BDIP01001503">
    <property type="protein sequence ID" value="GCA62824.1"/>
    <property type="molecule type" value="Genomic_DNA"/>
</dbReference>
<accession>A0A391NLL2</accession>
<feature type="non-terminal residue" evidence="1">
    <location>
        <position position="1"/>
    </location>
</feature>
<dbReference type="AlphaFoldDB" id="A0A391NLL2"/>
<name>A0A391NLL2_9EUKA</name>
<keyword evidence="2" id="KW-1185">Reference proteome</keyword>